<feature type="non-terminal residue" evidence="1">
    <location>
        <position position="1"/>
    </location>
</feature>
<organism evidence="1">
    <name type="scientific">marine sediment metagenome</name>
    <dbReference type="NCBI Taxonomy" id="412755"/>
    <lineage>
        <taxon>unclassified sequences</taxon>
        <taxon>metagenomes</taxon>
        <taxon>ecological metagenomes</taxon>
    </lineage>
</organism>
<evidence type="ECO:0000313" key="1">
    <source>
        <dbReference type="EMBL" id="GAF67595.1"/>
    </source>
</evidence>
<protein>
    <recommendedName>
        <fullName evidence="2">HEAT repeat domain-containing protein</fullName>
    </recommendedName>
</protein>
<gene>
    <name evidence="1" type="ORF">S01H1_16789</name>
</gene>
<feature type="non-terminal residue" evidence="1">
    <location>
        <position position="358"/>
    </location>
</feature>
<dbReference type="Gene3D" id="1.25.10.10">
    <property type="entry name" value="Leucine-rich Repeat Variant"/>
    <property type="match status" value="1"/>
</dbReference>
<name>X0SUX1_9ZZZZ</name>
<reference evidence="1" key="1">
    <citation type="journal article" date="2014" name="Front. Microbiol.">
        <title>High frequency of phylogenetically diverse reductive dehalogenase-homologous genes in deep subseafloor sedimentary metagenomes.</title>
        <authorList>
            <person name="Kawai M."/>
            <person name="Futagami T."/>
            <person name="Toyoda A."/>
            <person name="Takaki Y."/>
            <person name="Nishi S."/>
            <person name="Hori S."/>
            <person name="Arai W."/>
            <person name="Tsubouchi T."/>
            <person name="Morono Y."/>
            <person name="Uchiyama I."/>
            <person name="Ito T."/>
            <person name="Fujiyama A."/>
            <person name="Inagaki F."/>
            <person name="Takami H."/>
        </authorList>
    </citation>
    <scope>NUCLEOTIDE SEQUENCE</scope>
    <source>
        <strain evidence="1">Expedition CK06-06</strain>
    </source>
</reference>
<dbReference type="SUPFAM" id="SSF48371">
    <property type="entry name" value="ARM repeat"/>
    <property type="match status" value="1"/>
</dbReference>
<sequence length="358" mass="39588">RVQSLLYTETEDRPLRFNNVGGDIVSVTGNWFKEIPDEYLLPLKLALEEDNPSIRAAACKAIGKIGTPEVVQILIDFIGTETDPAVIAAAAQALAALGETTLFYDHGVREVSAEVMTAIKPAILHVAAFNFRVGVTFVDSTMPESFKTFVSKHYRQGSWVIWDDAANNTYRKDYENPFLRVWYKSDDMNLAMLGDVEITCPPTGTTDLGDLITTEASALHQIMQNEPEGFVTTFKMGGDTYKVHQVKGGVEVWKKDAAEAVTRARYLEANDYAKEDLGAGDSAKFAALGRNKKLSTTELITRINDGDLWIQGNEHDTLLANLESFSGNVQVKYQDLIGAGVEIRFFKDLNTLAFRDGN</sequence>
<accession>X0SUX1</accession>
<dbReference type="Pfam" id="PF13646">
    <property type="entry name" value="HEAT_2"/>
    <property type="match status" value="1"/>
</dbReference>
<dbReference type="EMBL" id="BARS01008855">
    <property type="protein sequence ID" value="GAF67595.1"/>
    <property type="molecule type" value="Genomic_DNA"/>
</dbReference>
<dbReference type="AlphaFoldDB" id="X0SUX1"/>
<evidence type="ECO:0008006" key="2">
    <source>
        <dbReference type="Google" id="ProtNLM"/>
    </source>
</evidence>
<proteinExistence type="predicted"/>
<dbReference type="InterPro" id="IPR011989">
    <property type="entry name" value="ARM-like"/>
</dbReference>
<comment type="caution">
    <text evidence="1">The sequence shown here is derived from an EMBL/GenBank/DDBJ whole genome shotgun (WGS) entry which is preliminary data.</text>
</comment>
<dbReference type="InterPro" id="IPR016024">
    <property type="entry name" value="ARM-type_fold"/>
</dbReference>